<sequence length="62" mass="6765">MMASMAETKNNTASAIAGGAVACASFAHDPIVLYFIQRRGRETMFYGGLELHFLNIYKAPPL</sequence>
<gene>
    <name evidence="1" type="ORF">JCGZ_18340</name>
</gene>
<evidence type="ECO:0000313" key="1">
    <source>
        <dbReference type="EMBL" id="KDP29419.1"/>
    </source>
</evidence>
<dbReference type="Proteomes" id="UP000027138">
    <property type="component" value="Unassembled WGS sequence"/>
</dbReference>
<keyword evidence="2" id="KW-1185">Reference proteome</keyword>
<name>A0A067KC53_JATCU</name>
<evidence type="ECO:0000313" key="2">
    <source>
        <dbReference type="Proteomes" id="UP000027138"/>
    </source>
</evidence>
<proteinExistence type="predicted"/>
<dbReference type="AlphaFoldDB" id="A0A067KC53"/>
<dbReference type="EMBL" id="KK914751">
    <property type="protein sequence ID" value="KDP29419.1"/>
    <property type="molecule type" value="Genomic_DNA"/>
</dbReference>
<reference evidence="1 2" key="1">
    <citation type="journal article" date="2014" name="PLoS ONE">
        <title>Global Analysis of Gene Expression Profiles in Physic Nut (Jatropha curcas L.) Seedlings Exposed to Salt Stress.</title>
        <authorList>
            <person name="Zhang L."/>
            <person name="Zhang C."/>
            <person name="Wu P."/>
            <person name="Chen Y."/>
            <person name="Li M."/>
            <person name="Jiang H."/>
            <person name="Wu G."/>
        </authorList>
    </citation>
    <scope>NUCLEOTIDE SEQUENCE [LARGE SCALE GENOMIC DNA]</scope>
    <source>
        <strain evidence="2">cv. GZQX0401</strain>
        <tissue evidence="1">Young leaves</tissue>
    </source>
</reference>
<accession>A0A067KC53</accession>
<organism evidence="1 2">
    <name type="scientific">Jatropha curcas</name>
    <name type="common">Barbados nut</name>
    <dbReference type="NCBI Taxonomy" id="180498"/>
    <lineage>
        <taxon>Eukaryota</taxon>
        <taxon>Viridiplantae</taxon>
        <taxon>Streptophyta</taxon>
        <taxon>Embryophyta</taxon>
        <taxon>Tracheophyta</taxon>
        <taxon>Spermatophyta</taxon>
        <taxon>Magnoliopsida</taxon>
        <taxon>eudicotyledons</taxon>
        <taxon>Gunneridae</taxon>
        <taxon>Pentapetalae</taxon>
        <taxon>rosids</taxon>
        <taxon>fabids</taxon>
        <taxon>Malpighiales</taxon>
        <taxon>Euphorbiaceae</taxon>
        <taxon>Crotonoideae</taxon>
        <taxon>Jatropheae</taxon>
        <taxon>Jatropha</taxon>
    </lineage>
</organism>
<protein>
    <submittedName>
        <fullName evidence="1">Uncharacterized protein</fullName>
    </submittedName>
</protein>